<evidence type="ECO:0000256" key="11">
    <source>
        <dbReference type="ARBA" id="ARBA00070103"/>
    </source>
</evidence>
<keyword evidence="5 14" id="KW-1133">Transmembrane helix</keyword>
<name>A0A803SXM2_ANOCA</name>
<evidence type="ECO:0000256" key="1">
    <source>
        <dbReference type="ARBA" id="ARBA00004479"/>
    </source>
</evidence>
<evidence type="ECO:0000256" key="5">
    <source>
        <dbReference type="ARBA" id="ARBA00022989"/>
    </source>
</evidence>
<dbReference type="InterPro" id="IPR053896">
    <property type="entry name" value="BTN3A2-like_Ig-C"/>
</dbReference>
<evidence type="ECO:0000313" key="17">
    <source>
        <dbReference type="Ensembl" id="ENSACAP00000027712.1"/>
    </source>
</evidence>
<keyword evidence="3 14" id="KW-0812">Transmembrane</keyword>
<dbReference type="SMART" id="SM00409">
    <property type="entry name" value="IG"/>
    <property type="match status" value="2"/>
</dbReference>
<dbReference type="Gene3D" id="2.60.40.10">
    <property type="entry name" value="Immunoglobulins"/>
    <property type="match status" value="2"/>
</dbReference>
<reference evidence="17" key="3">
    <citation type="submission" date="2025-09" db="UniProtKB">
        <authorList>
            <consortium name="Ensembl"/>
        </authorList>
    </citation>
    <scope>IDENTIFICATION</scope>
</reference>
<dbReference type="GO" id="GO:0042802">
    <property type="term" value="F:identical protein binding"/>
    <property type="evidence" value="ECO:0007669"/>
    <property type="project" value="Ensembl"/>
</dbReference>
<dbReference type="InterPro" id="IPR003599">
    <property type="entry name" value="Ig_sub"/>
</dbReference>
<dbReference type="InterPro" id="IPR013106">
    <property type="entry name" value="Ig_V-set"/>
</dbReference>
<dbReference type="GO" id="GO:0032703">
    <property type="term" value="P:negative regulation of interleukin-2 production"/>
    <property type="evidence" value="ECO:0007669"/>
    <property type="project" value="Ensembl"/>
</dbReference>
<dbReference type="FunFam" id="2.60.40.10:FF:000499">
    <property type="entry name" value="CD276 antigen"/>
    <property type="match status" value="1"/>
</dbReference>
<dbReference type="SUPFAM" id="SSF48726">
    <property type="entry name" value="Immunoglobulin"/>
    <property type="match status" value="2"/>
</dbReference>
<dbReference type="FunFam" id="2.60.40.10:FF:000438">
    <property type="entry name" value="CD276 antigen"/>
    <property type="match status" value="1"/>
</dbReference>
<evidence type="ECO:0000256" key="6">
    <source>
        <dbReference type="ARBA" id="ARBA00023136"/>
    </source>
</evidence>
<dbReference type="GeneTree" id="ENSGT00940000154641"/>
<evidence type="ECO:0000256" key="4">
    <source>
        <dbReference type="ARBA" id="ARBA00022729"/>
    </source>
</evidence>
<dbReference type="PROSITE" id="PS50835">
    <property type="entry name" value="IG_LIKE"/>
    <property type="match status" value="2"/>
</dbReference>
<feature type="domain" description="Ig-like" evidence="16">
    <location>
        <begin position="33"/>
        <end position="133"/>
    </location>
</feature>
<dbReference type="GO" id="GO:0050852">
    <property type="term" value="P:T cell receptor signaling pathway"/>
    <property type="evidence" value="ECO:0000318"/>
    <property type="project" value="GO_Central"/>
</dbReference>
<evidence type="ECO:0000256" key="7">
    <source>
        <dbReference type="ARBA" id="ARBA00023157"/>
    </source>
</evidence>
<keyword evidence="7" id="KW-1015">Disulfide bond</keyword>
<evidence type="ECO:0000256" key="3">
    <source>
        <dbReference type="ARBA" id="ARBA00022692"/>
    </source>
</evidence>
<dbReference type="InterPro" id="IPR036179">
    <property type="entry name" value="Ig-like_dom_sf"/>
</dbReference>
<gene>
    <name evidence="17" type="primary">CD276</name>
</gene>
<dbReference type="GO" id="GO:0042102">
    <property type="term" value="P:positive regulation of T cell proliferation"/>
    <property type="evidence" value="ECO:0007669"/>
    <property type="project" value="Ensembl"/>
</dbReference>
<organism evidence="17 18">
    <name type="scientific">Anolis carolinensis</name>
    <name type="common">Green anole</name>
    <name type="synonym">American chameleon</name>
    <dbReference type="NCBI Taxonomy" id="28377"/>
    <lineage>
        <taxon>Eukaryota</taxon>
        <taxon>Metazoa</taxon>
        <taxon>Chordata</taxon>
        <taxon>Craniata</taxon>
        <taxon>Vertebrata</taxon>
        <taxon>Euteleostomi</taxon>
        <taxon>Lepidosauria</taxon>
        <taxon>Squamata</taxon>
        <taxon>Bifurcata</taxon>
        <taxon>Unidentata</taxon>
        <taxon>Episquamata</taxon>
        <taxon>Toxicofera</taxon>
        <taxon>Iguania</taxon>
        <taxon>Dactyloidae</taxon>
        <taxon>Anolis</taxon>
    </lineage>
</organism>
<dbReference type="GO" id="GO:0032689">
    <property type="term" value="P:negative regulation of type II interferon production"/>
    <property type="evidence" value="ECO:0007669"/>
    <property type="project" value="Ensembl"/>
</dbReference>
<evidence type="ECO:0000256" key="2">
    <source>
        <dbReference type="ARBA" id="ARBA00007591"/>
    </source>
</evidence>
<keyword evidence="9" id="KW-0393">Immunoglobulin domain</keyword>
<feature type="signal peptide" evidence="15">
    <location>
        <begin position="1"/>
        <end position="20"/>
    </location>
</feature>
<feature type="transmembrane region" description="Helical" evidence="14">
    <location>
        <begin position="236"/>
        <end position="263"/>
    </location>
</feature>
<dbReference type="InterPro" id="IPR007110">
    <property type="entry name" value="Ig-like_dom"/>
</dbReference>
<feature type="domain" description="Ig-like" evidence="16">
    <location>
        <begin position="139"/>
        <end position="232"/>
    </location>
</feature>
<accession>A0A803SXM2</accession>
<comment type="similarity">
    <text evidence="2">Belongs to the immunoglobulin superfamily. BTN/MOG family.</text>
</comment>
<proteinExistence type="inferred from homology"/>
<dbReference type="InterPro" id="IPR013783">
    <property type="entry name" value="Ig-like_fold"/>
</dbReference>
<feature type="chain" id="PRO_5032468077" description="CD276 antigen" evidence="15">
    <location>
        <begin position="21"/>
        <end position="326"/>
    </location>
</feature>
<evidence type="ECO:0000256" key="8">
    <source>
        <dbReference type="ARBA" id="ARBA00023180"/>
    </source>
</evidence>
<dbReference type="GO" id="GO:0032743">
    <property type="term" value="P:positive regulation of interleukin-2 production"/>
    <property type="evidence" value="ECO:0007669"/>
    <property type="project" value="Ensembl"/>
</dbReference>
<dbReference type="SMART" id="SM00406">
    <property type="entry name" value="IGv"/>
    <property type="match status" value="1"/>
</dbReference>
<dbReference type="Pfam" id="PF22705">
    <property type="entry name" value="C2-set_3"/>
    <property type="match status" value="1"/>
</dbReference>
<evidence type="ECO:0000256" key="9">
    <source>
        <dbReference type="ARBA" id="ARBA00023319"/>
    </source>
</evidence>
<dbReference type="AlphaFoldDB" id="A0A803SXM2"/>
<dbReference type="Pfam" id="PF07686">
    <property type="entry name" value="V-set"/>
    <property type="match status" value="1"/>
</dbReference>
<keyword evidence="18" id="KW-1185">Reference proteome</keyword>
<reference evidence="17" key="1">
    <citation type="submission" date="2009-12" db="EMBL/GenBank/DDBJ databases">
        <title>The Genome Sequence of Anolis carolinensis (Green Anole Lizard).</title>
        <authorList>
            <consortium name="The Genome Sequencing Platform"/>
            <person name="Di Palma F."/>
            <person name="Alfoldi J."/>
            <person name="Heiman D."/>
            <person name="Young S."/>
            <person name="Grabherr M."/>
            <person name="Johnson J."/>
            <person name="Lander E.S."/>
            <person name="Lindblad-Toh K."/>
        </authorList>
    </citation>
    <scope>NUCLEOTIDE SEQUENCE [LARGE SCALE GENOMIC DNA]</scope>
    <source>
        <strain evidence="17">JBL SC #1</strain>
    </source>
</reference>
<keyword evidence="4 15" id="KW-0732">Signal</keyword>
<evidence type="ECO:0000256" key="13">
    <source>
        <dbReference type="ARBA" id="ARBA00081722"/>
    </source>
</evidence>
<evidence type="ECO:0000256" key="15">
    <source>
        <dbReference type="SAM" id="SignalP"/>
    </source>
</evidence>
<evidence type="ECO:0000256" key="14">
    <source>
        <dbReference type="SAM" id="Phobius"/>
    </source>
</evidence>
<dbReference type="GO" id="GO:0042130">
    <property type="term" value="P:negative regulation of T cell proliferation"/>
    <property type="evidence" value="ECO:0007669"/>
    <property type="project" value="Ensembl"/>
</dbReference>
<dbReference type="Bgee" id="ENSACAG00000007212">
    <property type="expression patterns" value="Expressed in heart and 13 other cell types or tissues"/>
</dbReference>
<protein>
    <recommendedName>
        <fullName evidence="11">CD276 antigen</fullName>
    </recommendedName>
    <alternativeName>
        <fullName evidence="12">B7 homolog 3</fullName>
    </alternativeName>
    <alternativeName>
        <fullName evidence="13">Costimulatory molecule</fullName>
    </alternativeName>
</protein>
<dbReference type="GO" id="GO:0032729">
    <property type="term" value="P:positive regulation of type II interferon production"/>
    <property type="evidence" value="ECO:0007669"/>
    <property type="project" value="Ensembl"/>
</dbReference>
<dbReference type="GO" id="GO:0001817">
    <property type="term" value="P:regulation of cytokine production"/>
    <property type="evidence" value="ECO:0000318"/>
    <property type="project" value="GO_Central"/>
</dbReference>
<dbReference type="InParanoid" id="A0A803SXM2"/>
<dbReference type="PANTHER" id="PTHR24100:SF155">
    <property type="entry name" value="CD276 ANTIGEN"/>
    <property type="match status" value="1"/>
</dbReference>
<dbReference type="Proteomes" id="UP000001646">
    <property type="component" value="Unplaced"/>
</dbReference>
<keyword evidence="6 14" id="KW-0472">Membrane</keyword>
<dbReference type="GO" id="GO:0005102">
    <property type="term" value="F:signaling receptor binding"/>
    <property type="evidence" value="ECO:0000318"/>
    <property type="project" value="GO_Central"/>
</dbReference>
<dbReference type="GO" id="GO:0045669">
    <property type="term" value="P:positive regulation of osteoblast differentiation"/>
    <property type="evidence" value="ECO:0007669"/>
    <property type="project" value="Ensembl"/>
</dbReference>
<dbReference type="GO" id="GO:0009897">
    <property type="term" value="C:external side of plasma membrane"/>
    <property type="evidence" value="ECO:0000318"/>
    <property type="project" value="GO_Central"/>
</dbReference>
<sequence>MYFQQLILSLALSALGGCLEIKVPNDPAVALVGQDATLRCSFSPDANFSLDDLSLIWQLTDTKRLIHSFSEGQDQLANQESSYANRTSLFYDQLPQGNVSLLLRRIQISDEGSFTCFVRVRDYSSAAVALQVAAFYSKPNLNLEPNKNLKPGDLVMVTCHTFSGYPEAMVLWHDGQGNNITENITTSQVANEEGLFDVRSVLRVVLEPNSTYSCLVKNPLLQQETHASVTITGQHLLFPAVALWVTVGLTICLVVLLIALAYVCQKKIRQSCKEEKEKAGNVNCASFFVRGPPVDHVLHSQHVLFYVHRASVPLTFINKRVYFSLF</sequence>
<comment type="subunit">
    <text evidence="10">Interacts with TREML2 and this interaction enhances T-cell activation.</text>
</comment>
<keyword evidence="8" id="KW-0325">Glycoprotein</keyword>
<evidence type="ECO:0000259" key="16">
    <source>
        <dbReference type="PROSITE" id="PS50835"/>
    </source>
</evidence>
<dbReference type="GO" id="GO:0042098">
    <property type="term" value="P:T cell proliferation"/>
    <property type="evidence" value="ECO:0007669"/>
    <property type="project" value="Ensembl"/>
</dbReference>
<dbReference type="PANTHER" id="PTHR24100">
    <property type="entry name" value="BUTYROPHILIN"/>
    <property type="match status" value="1"/>
</dbReference>
<dbReference type="InterPro" id="IPR050504">
    <property type="entry name" value="IgSF_BTN/MOG"/>
</dbReference>
<comment type="subcellular location">
    <subcellularLocation>
        <location evidence="1">Membrane</location>
        <topology evidence="1">Single-pass type I membrane protein</topology>
    </subcellularLocation>
</comment>
<reference evidence="17" key="2">
    <citation type="submission" date="2025-08" db="UniProtKB">
        <authorList>
            <consortium name="Ensembl"/>
        </authorList>
    </citation>
    <scope>IDENTIFICATION</scope>
</reference>
<dbReference type="Ensembl" id="ENSACAT00000055206.1">
    <property type="protein sequence ID" value="ENSACAP00000027712.1"/>
    <property type="gene ID" value="ENSACAG00000007212.4"/>
</dbReference>
<evidence type="ECO:0000256" key="10">
    <source>
        <dbReference type="ARBA" id="ARBA00065257"/>
    </source>
</evidence>
<dbReference type="GO" id="GO:0030501">
    <property type="term" value="P:positive regulation of bone mineralization"/>
    <property type="evidence" value="ECO:0007669"/>
    <property type="project" value="Ensembl"/>
</dbReference>
<evidence type="ECO:0000256" key="12">
    <source>
        <dbReference type="ARBA" id="ARBA00081261"/>
    </source>
</evidence>
<dbReference type="GO" id="GO:0050728">
    <property type="term" value="P:negative regulation of inflammatory response"/>
    <property type="evidence" value="ECO:0007669"/>
    <property type="project" value="Ensembl"/>
</dbReference>
<evidence type="ECO:0000313" key="18">
    <source>
        <dbReference type="Proteomes" id="UP000001646"/>
    </source>
</evidence>